<evidence type="ECO:0000313" key="1">
    <source>
        <dbReference type="EMBL" id="MER2998264.1"/>
    </source>
</evidence>
<dbReference type="Proteomes" id="UP001476807">
    <property type="component" value="Unassembled WGS sequence"/>
</dbReference>
<reference evidence="1 2" key="1">
    <citation type="submission" date="2024-06" db="EMBL/GenBank/DDBJ databases">
        <title>Pontibacter populi HYL7-15.</title>
        <authorList>
            <person name="Kim M.K."/>
        </authorList>
    </citation>
    <scope>NUCLEOTIDE SEQUENCE [LARGE SCALE GENOMIC DNA]</scope>
    <source>
        <strain evidence="1 2">HYL7-15</strain>
    </source>
</reference>
<keyword evidence="2" id="KW-1185">Reference proteome</keyword>
<organism evidence="1 2">
    <name type="scientific">Pontibacter populi</name>
    <dbReference type="NCBI Taxonomy" id="890055"/>
    <lineage>
        <taxon>Bacteria</taxon>
        <taxon>Pseudomonadati</taxon>
        <taxon>Bacteroidota</taxon>
        <taxon>Cytophagia</taxon>
        <taxon>Cytophagales</taxon>
        <taxon>Hymenobacteraceae</taxon>
        <taxon>Pontibacter</taxon>
    </lineage>
</organism>
<dbReference type="RefSeq" id="WP_350412712.1">
    <property type="nucleotide sequence ID" value="NZ_JBEOKT010000009.1"/>
</dbReference>
<sequence length="43" mass="5011">MKRLSTISSLLLIGTSFGFFMKSWLTPHDMHLDLSDEEVHLYL</sequence>
<name>A0ABV1RV56_9BACT</name>
<gene>
    <name evidence="1" type="ORF">ABS362_11970</name>
</gene>
<protein>
    <submittedName>
        <fullName evidence="1">Uncharacterized protein</fullName>
    </submittedName>
</protein>
<dbReference type="EMBL" id="JBEOKT010000009">
    <property type="protein sequence ID" value="MER2998264.1"/>
    <property type="molecule type" value="Genomic_DNA"/>
</dbReference>
<comment type="caution">
    <text evidence="1">The sequence shown here is derived from an EMBL/GenBank/DDBJ whole genome shotgun (WGS) entry which is preliminary data.</text>
</comment>
<evidence type="ECO:0000313" key="2">
    <source>
        <dbReference type="Proteomes" id="UP001476807"/>
    </source>
</evidence>
<proteinExistence type="predicted"/>
<accession>A0ABV1RV56</accession>